<keyword evidence="3" id="KW-0547">Nucleotide-binding</keyword>
<dbReference type="Pfam" id="PF00005">
    <property type="entry name" value="ABC_tran"/>
    <property type="match status" value="1"/>
</dbReference>
<keyword evidence="2" id="KW-0813">Transport</keyword>
<dbReference type="PANTHER" id="PTHR42788">
    <property type="entry name" value="TAURINE IMPORT ATP-BINDING PROTEIN-RELATED"/>
    <property type="match status" value="1"/>
</dbReference>
<dbReference type="SUPFAM" id="SSF52540">
    <property type="entry name" value="P-loop containing nucleoside triphosphate hydrolases"/>
    <property type="match status" value="1"/>
</dbReference>
<evidence type="ECO:0000256" key="4">
    <source>
        <dbReference type="ARBA" id="ARBA00022840"/>
    </source>
</evidence>
<dbReference type="CDD" id="cd03293">
    <property type="entry name" value="ABC_NrtD_SsuB_transporters"/>
    <property type="match status" value="1"/>
</dbReference>
<dbReference type="GO" id="GO:0005524">
    <property type="term" value="F:ATP binding"/>
    <property type="evidence" value="ECO:0007669"/>
    <property type="project" value="UniProtKB-KW"/>
</dbReference>
<evidence type="ECO:0000259" key="5">
    <source>
        <dbReference type="PROSITE" id="PS50893"/>
    </source>
</evidence>
<dbReference type="RefSeq" id="WP_160860241.1">
    <property type="nucleotide sequence ID" value="NZ_WUMK01000005.1"/>
</dbReference>
<dbReference type="PROSITE" id="PS00211">
    <property type="entry name" value="ABC_TRANSPORTER_1"/>
    <property type="match status" value="1"/>
</dbReference>
<dbReference type="InterPro" id="IPR003593">
    <property type="entry name" value="AAA+_ATPase"/>
</dbReference>
<evidence type="ECO:0000313" key="6">
    <source>
        <dbReference type="EMBL" id="MXN46723.1"/>
    </source>
</evidence>
<comment type="caution">
    <text evidence="6">The sequence shown here is derived from an EMBL/GenBank/DDBJ whole genome shotgun (WGS) entry which is preliminary data.</text>
</comment>
<dbReference type="OrthoDB" id="9807242at2"/>
<dbReference type="InterPro" id="IPR017871">
    <property type="entry name" value="ABC_transporter-like_CS"/>
</dbReference>
<evidence type="ECO:0000256" key="1">
    <source>
        <dbReference type="ARBA" id="ARBA00005417"/>
    </source>
</evidence>
<evidence type="ECO:0000256" key="2">
    <source>
        <dbReference type="ARBA" id="ARBA00022448"/>
    </source>
</evidence>
<keyword evidence="7" id="KW-1185">Reference proteome</keyword>
<dbReference type="SMART" id="SM00382">
    <property type="entry name" value="AAA"/>
    <property type="match status" value="1"/>
</dbReference>
<dbReference type="GO" id="GO:0016887">
    <property type="term" value="F:ATP hydrolysis activity"/>
    <property type="evidence" value="ECO:0007669"/>
    <property type="project" value="InterPro"/>
</dbReference>
<reference evidence="6 7" key="1">
    <citation type="submission" date="2019-12" db="EMBL/GenBank/DDBJ databases">
        <title>Shinella kummerowiae sp. nov., a symbiotic bacterium isolated from root nodules of the herbal legume Kummerowia stipulacea.</title>
        <authorList>
            <person name="Gao J."/>
        </authorList>
    </citation>
    <scope>NUCLEOTIDE SEQUENCE [LARGE SCALE GENOMIC DNA]</scope>
    <source>
        <strain evidence="6 7">CCBAU 25048</strain>
    </source>
</reference>
<dbReference type="AlphaFoldDB" id="A0A6N8SDN7"/>
<name>A0A6N8SDN7_9HYPH</name>
<organism evidence="6 7">
    <name type="scientific">Shinella kummerowiae</name>
    <dbReference type="NCBI Taxonomy" id="417745"/>
    <lineage>
        <taxon>Bacteria</taxon>
        <taxon>Pseudomonadati</taxon>
        <taxon>Pseudomonadota</taxon>
        <taxon>Alphaproteobacteria</taxon>
        <taxon>Hyphomicrobiales</taxon>
        <taxon>Rhizobiaceae</taxon>
        <taxon>Shinella</taxon>
    </lineage>
</organism>
<dbReference type="PANTHER" id="PTHR42788:SF13">
    <property type="entry name" value="ALIPHATIC SULFONATES IMPORT ATP-BINDING PROTEIN SSUB"/>
    <property type="match status" value="1"/>
</dbReference>
<sequence>MSLAPQTLRGEVTIRHLSKSFTLNGRPLPVLSDVNLQIRSGESLAIVGASGSGKTTLLRILAGLDTADNGEVLIDGKAVKGMGAERAVIFQEPRLLPWLTVLDNVAFGLDTRGGVSREEARNRARRYVHLVGLQAFESAYPRQLSGGMAQRVGIARALAVQPEILLLDEPLGALDAMTKISMQQELTRIWRDEDVTTILVTHDLEEAIYLADRILILPREKNAAPRLIEIDLPRPRDRSSPQFVRHREELLNLFGLH</sequence>
<dbReference type="PROSITE" id="PS50893">
    <property type="entry name" value="ABC_TRANSPORTER_2"/>
    <property type="match status" value="1"/>
</dbReference>
<dbReference type="InterPro" id="IPR050166">
    <property type="entry name" value="ABC_transporter_ATP-bind"/>
</dbReference>
<evidence type="ECO:0000256" key="3">
    <source>
        <dbReference type="ARBA" id="ARBA00022741"/>
    </source>
</evidence>
<dbReference type="InterPro" id="IPR027417">
    <property type="entry name" value="P-loop_NTPase"/>
</dbReference>
<comment type="similarity">
    <text evidence="1">Belongs to the ABC transporter superfamily.</text>
</comment>
<dbReference type="Proteomes" id="UP000435802">
    <property type="component" value="Unassembled WGS sequence"/>
</dbReference>
<dbReference type="InterPro" id="IPR003439">
    <property type="entry name" value="ABC_transporter-like_ATP-bd"/>
</dbReference>
<dbReference type="EMBL" id="WUMK01000005">
    <property type="protein sequence ID" value="MXN46723.1"/>
    <property type="molecule type" value="Genomic_DNA"/>
</dbReference>
<protein>
    <submittedName>
        <fullName evidence="6">ATP-binding cassette domain-containing protein</fullName>
    </submittedName>
</protein>
<evidence type="ECO:0000313" key="7">
    <source>
        <dbReference type="Proteomes" id="UP000435802"/>
    </source>
</evidence>
<gene>
    <name evidence="6" type="ORF">GR138_16120</name>
</gene>
<proteinExistence type="inferred from homology"/>
<keyword evidence="4 6" id="KW-0067">ATP-binding</keyword>
<accession>A0A6N8SDN7</accession>
<feature type="domain" description="ABC transporter" evidence="5">
    <location>
        <begin position="12"/>
        <end position="244"/>
    </location>
</feature>
<dbReference type="Gene3D" id="3.40.50.300">
    <property type="entry name" value="P-loop containing nucleotide triphosphate hydrolases"/>
    <property type="match status" value="1"/>
</dbReference>